<reference evidence="6" key="1">
    <citation type="submission" date="2025-08" db="UniProtKB">
        <authorList>
            <consortium name="RefSeq"/>
        </authorList>
    </citation>
    <scope>IDENTIFICATION</scope>
    <source>
        <tissue evidence="6">Gonads</tissue>
    </source>
</reference>
<dbReference type="AlphaFoldDB" id="A0A6J2X6V8"/>
<evidence type="ECO:0000256" key="1">
    <source>
        <dbReference type="PROSITE-ProRule" id="PRU00371"/>
    </source>
</evidence>
<dbReference type="Pfam" id="PF02944">
    <property type="entry name" value="BESS"/>
    <property type="match status" value="1"/>
</dbReference>
<sequence>MEVDLEKIIALIESRPSLYNYHLKDHHNRELRDALWDEIALEMKAPVADCKTKWNSLRNSYARQLREIKNNPIGAASSKKKIWYLFDSMSFLKDFMSQHKKMRSSNYDEPTILKTNNINNDVYENMVDFESSNSQFSISSPPPISCELNPPRKSKDVSKKHCKESATDRVAESMVAFLKSKTEQTEEKLNASDLNFFKSLIPDMQKLSSKRHRQFKAEIMLSLNKLLDEEEEEIARNSSSSSMAQDQT</sequence>
<dbReference type="SMART" id="SM00595">
    <property type="entry name" value="MADF"/>
    <property type="match status" value="1"/>
</dbReference>
<feature type="region of interest" description="Disordered" evidence="2">
    <location>
        <begin position="134"/>
        <end position="165"/>
    </location>
</feature>
<dbReference type="InterPro" id="IPR039353">
    <property type="entry name" value="TF_Adf1"/>
</dbReference>
<dbReference type="GO" id="GO:0006357">
    <property type="term" value="P:regulation of transcription by RNA polymerase II"/>
    <property type="evidence" value="ECO:0007669"/>
    <property type="project" value="TreeGrafter"/>
</dbReference>
<evidence type="ECO:0000313" key="6">
    <source>
        <dbReference type="RefSeq" id="XP_030746730.1"/>
    </source>
</evidence>
<dbReference type="InterPro" id="IPR006578">
    <property type="entry name" value="MADF-dom"/>
</dbReference>
<dbReference type="FunCoup" id="A0A6J2X6V8">
    <property type="interactions" value="81"/>
</dbReference>
<dbReference type="PROSITE" id="PS51029">
    <property type="entry name" value="MADF"/>
    <property type="match status" value="1"/>
</dbReference>
<dbReference type="GO" id="GO:0005667">
    <property type="term" value="C:transcription regulator complex"/>
    <property type="evidence" value="ECO:0007669"/>
    <property type="project" value="TreeGrafter"/>
</dbReference>
<accession>A0A6J2X6V8</accession>
<dbReference type="PANTHER" id="PTHR12243:SF60">
    <property type="entry name" value="SI:CH211-15D5.12-RELATED"/>
    <property type="match status" value="1"/>
</dbReference>
<keyword evidence="5" id="KW-1185">Reference proteome</keyword>
<evidence type="ECO:0000313" key="5">
    <source>
        <dbReference type="Proteomes" id="UP000504635"/>
    </source>
</evidence>
<gene>
    <name evidence="6" type="primary">LOC115875416</name>
</gene>
<dbReference type="GeneID" id="115875416"/>
<feature type="compositionally biased region" description="Basic and acidic residues" evidence="2">
    <location>
        <begin position="153"/>
        <end position="165"/>
    </location>
</feature>
<evidence type="ECO:0000259" key="3">
    <source>
        <dbReference type="PROSITE" id="PS51029"/>
    </source>
</evidence>
<feature type="domain" description="MADF" evidence="3">
    <location>
        <begin position="7"/>
        <end position="97"/>
    </location>
</feature>
<dbReference type="KEGG" id="soy:115875416"/>
<dbReference type="Proteomes" id="UP000504635">
    <property type="component" value="Unplaced"/>
</dbReference>
<dbReference type="PANTHER" id="PTHR12243">
    <property type="entry name" value="MADF DOMAIN TRANSCRIPTION FACTOR"/>
    <property type="match status" value="1"/>
</dbReference>
<dbReference type="GO" id="GO:0003677">
    <property type="term" value="F:DNA binding"/>
    <property type="evidence" value="ECO:0007669"/>
    <property type="project" value="InterPro"/>
</dbReference>
<dbReference type="GO" id="GO:0005634">
    <property type="term" value="C:nucleus"/>
    <property type="evidence" value="ECO:0007669"/>
    <property type="project" value="UniProtKB-SubCell"/>
</dbReference>
<name>A0A6J2X6V8_SITOR</name>
<dbReference type="RefSeq" id="XP_030746730.1">
    <property type="nucleotide sequence ID" value="XM_030890870.1"/>
</dbReference>
<dbReference type="OrthoDB" id="6147983at2759"/>
<keyword evidence="1" id="KW-0539">Nucleus</keyword>
<comment type="subcellular location">
    <subcellularLocation>
        <location evidence="1">Nucleus</location>
    </subcellularLocation>
</comment>
<organism evidence="5 6">
    <name type="scientific">Sitophilus oryzae</name>
    <name type="common">Rice weevil</name>
    <name type="synonym">Curculio oryzae</name>
    <dbReference type="NCBI Taxonomy" id="7048"/>
    <lineage>
        <taxon>Eukaryota</taxon>
        <taxon>Metazoa</taxon>
        <taxon>Ecdysozoa</taxon>
        <taxon>Arthropoda</taxon>
        <taxon>Hexapoda</taxon>
        <taxon>Insecta</taxon>
        <taxon>Pterygota</taxon>
        <taxon>Neoptera</taxon>
        <taxon>Endopterygota</taxon>
        <taxon>Coleoptera</taxon>
        <taxon>Polyphaga</taxon>
        <taxon>Cucujiformia</taxon>
        <taxon>Curculionidae</taxon>
        <taxon>Dryophthorinae</taxon>
        <taxon>Sitophilus</taxon>
    </lineage>
</organism>
<protein>
    <submittedName>
        <fullName evidence="6">Uncharacterized protein LOC115875416 isoform X1</fullName>
    </submittedName>
</protein>
<evidence type="ECO:0000256" key="2">
    <source>
        <dbReference type="SAM" id="MobiDB-lite"/>
    </source>
</evidence>
<proteinExistence type="predicted"/>
<evidence type="ECO:0000259" key="4">
    <source>
        <dbReference type="PROSITE" id="PS51031"/>
    </source>
</evidence>
<dbReference type="Pfam" id="PF10545">
    <property type="entry name" value="MADF_DNA_bdg"/>
    <property type="match status" value="1"/>
</dbReference>
<dbReference type="InParanoid" id="A0A6J2X6V8"/>
<dbReference type="InterPro" id="IPR004210">
    <property type="entry name" value="BESS_motif"/>
</dbReference>
<feature type="domain" description="BESS" evidence="4">
    <location>
        <begin position="190"/>
        <end position="229"/>
    </location>
</feature>
<dbReference type="PROSITE" id="PS51031">
    <property type="entry name" value="BESS"/>
    <property type="match status" value="1"/>
</dbReference>